<dbReference type="AlphaFoldDB" id="A0A1F8H1Y8"/>
<evidence type="ECO:0000256" key="1">
    <source>
        <dbReference type="SAM" id="Phobius"/>
    </source>
</evidence>
<protein>
    <recommendedName>
        <fullName evidence="4">SD-repeat containing protein B domain-containing protein</fullName>
    </recommendedName>
</protein>
<proteinExistence type="predicted"/>
<gene>
    <name evidence="2" type="ORF">A3I96_00510</name>
</gene>
<accession>A0A1F8H1Y8</accession>
<feature type="transmembrane region" description="Helical" evidence="1">
    <location>
        <begin position="7"/>
        <end position="28"/>
    </location>
</feature>
<reference evidence="2 3" key="1">
    <citation type="journal article" date="2016" name="Nat. Commun.">
        <title>Thousands of microbial genomes shed light on interconnected biogeochemical processes in an aquifer system.</title>
        <authorList>
            <person name="Anantharaman K."/>
            <person name="Brown C.T."/>
            <person name="Hug L.A."/>
            <person name="Sharon I."/>
            <person name="Castelle C.J."/>
            <person name="Probst A.J."/>
            <person name="Thomas B.C."/>
            <person name="Singh A."/>
            <person name="Wilkins M.J."/>
            <person name="Karaoz U."/>
            <person name="Brodie E.L."/>
            <person name="Williams K.H."/>
            <person name="Hubbard S.S."/>
            <person name="Banfield J.F."/>
        </authorList>
    </citation>
    <scope>NUCLEOTIDE SEQUENCE [LARGE SCALE GENOMIC DNA]</scope>
</reference>
<keyword evidence="1" id="KW-1133">Transmembrane helix</keyword>
<dbReference type="Proteomes" id="UP000177111">
    <property type="component" value="Unassembled WGS sequence"/>
</dbReference>
<evidence type="ECO:0000313" key="3">
    <source>
        <dbReference type="Proteomes" id="UP000177111"/>
    </source>
</evidence>
<evidence type="ECO:0000313" key="2">
    <source>
        <dbReference type="EMBL" id="OGN31280.1"/>
    </source>
</evidence>
<sequence length="175" mass="18475">MSKLISIILSVVVAVIGIWFIIYIIGLIKDDEDVALSPTPTLSAGPRTPSYTLNPFPPANPTPIYTPPPTPNVTKGGLDAYLSSGIYGKVTLKKCPTCVESGLADISIAVRQLDGAIAANIKTGTDGRFSTRLAPGQYVIGPVQEPSSGAFVQATRIAVNPNYYSEALIIFSSSY</sequence>
<organism evidence="2 3">
    <name type="scientific">Candidatus Yanofskybacteria bacterium RIFCSPLOWO2_02_FULL_44_18</name>
    <dbReference type="NCBI Taxonomy" id="1802705"/>
    <lineage>
        <taxon>Bacteria</taxon>
        <taxon>Candidatus Yanofskyibacteriota</taxon>
    </lineage>
</organism>
<name>A0A1F8H1Y8_9BACT</name>
<keyword evidence="1" id="KW-0812">Transmembrane</keyword>
<dbReference type="EMBL" id="MGKT01000004">
    <property type="protein sequence ID" value="OGN31280.1"/>
    <property type="molecule type" value="Genomic_DNA"/>
</dbReference>
<evidence type="ECO:0008006" key="4">
    <source>
        <dbReference type="Google" id="ProtNLM"/>
    </source>
</evidence>
<keyword evidence="1" id="KW-0472">Membrane</keyword>
<comment type="caution">
    <text evidence="2">The sequence shown here is derived from an EMBL/GenBank/DDBJ whole genome shotgun (WGS) entry which is preliminary data.</text>
</comment>